<reference evidence="2" key="1">
    <citation type="journal article" date="2020" name="mSystems">
        <title>Genome- and Community-Level Interaction Insights into Carbon Utilization and Element Cycling Functions of Hydrothermarchaeota in Hydrothermal Sediment.</title>
        <authorList>
            <person name="Zhou Z."/>
            <person name="Liu Y."/>
            <person name="Xu W."/>
            <person name="Pan J."/>
            <person name="Luo Z.H."/>
            <person name="Li M."/>
        </authorList>
    </citation>
    <scope>NUCLEOTIDE SEQUENCE [LARGE SCALE GENOMIC DNA]</scope>
    <source>
        <strain evidence="2">SpSt-82</strain>
    </source>
</reference>
<gene>
    <name evidence="2" type="ORF">ENW11_00295</name>
</gene>
<keyword evidence="1" id="KW-0472">Membrane</keyword>
<evidence type="ECO:0008006" key="3">
    <source>
        <dbReference type="Google" id="ProtNLM"/>
    </source>
</evidence>
<evidence type="ECO:0000256" key="1">
    <source>
        <dbReference type="SAM" id="Phobius"/>
    </source>
</evidence>
<accession>A0A7V4WJJ8</accession>
<dbReference type="AlphaFoldDB" id="A0A7V4WJJ8"/>
<organism evidence="2">
    <name type="scientific">Candidatus Caldatribacterium saccharofermentans</name>
    <dbReference type="NCBI Taxonomy" id="1454753"/>
    <lineage>
        <taxon>Bacteria</taxon>
        <taxon>Pseudomonadati</taxon>
        <taxon>Atribacterota</taxon>
        <taxon>Atribacteria</taxon>
        <taxon>Atribacterales</taxon>
        <taxon>Candidatus Caldatribacteriaceae</taxon>
        <taxon>Candidatus Caldatribacterium</taxon>
    </lineage>
</organism>
<comment type="caution">
    <text evidence="2">The sequence shown here is derived from an EMBL/GenBank/DDBJ whole genome shotgun (WGS) entry which is preliminary data.</text>
</comment>
<feature type="transmembrane region" description="Helical" evidence="1">
    <location>
        <begin position="12"/>
        <end position="37"/>
    </location>
</feature>
<proteinExistence type="predicted"/>
<dbReference type="EMBL" id="DTIY01000004">
    <property type="protein sequence ID" value="HGY38241.1"/>
    <property type="molecule type" value="Genomic_DNA"/>
</dbReference>
<protein>
    <recommendedName>
        <fullName evidence="3">Type II secretion system protein</fullName>
    </recommendedName>
</protein>
<keyword evidence="1" id="KW-0812">Transmembrane</keyword>
<sequence>MTRRRNDSGATFVGIAVSLSLLALLVGVVLLEVRILLVVRASAELKTQALMLAVNTMESIKSTGCPPSPPGGTDGLIVRWDVREFSPRTVLCEVVVTREDGGEIFALRTLRKRGVSAP</sequence>
<evidence type="ECO:0000313" key="2">
    <source>
        <dbReference type="EMBL" id="HGY38241.1"/>
    </source>
</evidence>
<keyword evidence="1" id="KW-1133">Transmembrane helix</keyword>
<name>A0A7V4WJJ8_9BACT</name>